<evidence type="ECO:0000256" key="1">
    <source>
        <dbReference type="SAM" id="Phobius"/>
    </source>
</evidence>
<comment type="caution">
    <text evidence="2">The sequence shown here is derived from an EMBL/GenBank/DDBJ whole genome shotgun (WGS) entry which is preliminary data.</text>
</comment>
<feature type="transmembrane region" description="Helical" evidence="1">
    <location>
        <begin position="46"/>
        <end position="65"/>
    </location>
</feature>
<dbReference type="Proteomes" id="UP001597053">
    <property type="component" value="Unassembled WGS sequence"/>
</dbReference>
<gene>
    <name evidence="2" type="ORF">ACFQZ8_24955</name>
</gene>
<keyword evidence="1" id="KW-0812">Transmembrane</keyword>
<sequence length="213" mass="24187">MNWLELVGWVGSAVLVWSLLQARVLRLRALNLIGCLILIGYNSALRVWPMVGLNIVLAVINVWYLRRMLATRHDETTYQVVEVGVDDQFLAHTLRVHAVDIAKFNPGFRWPPDDRPAGTAQRSAFLVVRADEVVGVVLAHAEAHDVAQIDLDYVTQRFRDFTPGEFVYRQSRLFTDRGFRRVVSPPGMVAPYYHRLGFRRTGDAYVLDLPATA</sequence>
<keyword evidence="3" id="KW-1185">Reference proteome</keyword>
<keyword evidence="1" id="KW-0472">Membrane</keyword>
<accession>A0ABW3A8A9</accession>
<proteinExistence type="predicted"/>
<protein>
    <recommendedName>
        <fullName evidence="4">N-acetyltransferase domain-containing protein</fullName>
    </recommendedName>
</protein>
<evidence type="ECO:0000313" key="3">
    <source>
        <dbReference type="Proteomes" id="UP001597053"/>
    </source>
</evidence>
<dbReference type="EMBL" id="JBHTHM010001815">
    <property type="protein sequence ID" value="MFD0787163.1"/>
    <property type="molecule type" value="Genomic_DNA"/>
</dbReference>
<keyword evidence="1" id="KW-1133">Transmembrane helix</keyword>
<evidence type="ECO:0008006" key="4">
    <source>
        <dbReference type="Google" id="ProtNLM"/>
    </source>
</evidence>
<reference evidence="3" key="1">
    <citation type="journal article" date="2019" name="Int. J. Syst. Evol. Microbiol.">
        <title>The Global Catalogue of Microorganisms (GCM) 10K type strain sequencing project: providing services to taxonomists for standard genome sequencing and annotation.</title>
        <authorList>
            <consortium name="The Broad Institute Genomics Platform"/>
            <consortium name="The Broad Institute Genome Sequencing Center for Infectious Disease"/>
            <person name="Wu L."/>
            <person name="Ma J."/>
        </authorList>
    </citation>
    <scope>NUCLEOTIDE SEQUENCE [LARGE SCALE GENOMIC DNA]</scope>
    <source>
        <strain evidence="3">JCM 32148</strain>
    </source>
</reference>
<name>A0ABW3A8A9_9ACTN</name>
<evidence type="ECO:0000313" key="2">
    <source>
        <dbReference type="EMBL" id="MFD0787163.1"/>
    </source>
</evidence>
<organism evidence="2 3">
    <name type="scientific">Micromonospora azadirachtae</name>
    <dbReference type="NCBI Taxonomy" id="1970735"/>
    <lineage>
        <taxon>Bacteria</taxon>
        <taxon>Bacillati</taxon>
        <taxon>Actinomycetota</taxon>
        <taxon>Actinomycetes</taxon>
        <taxon>Micromonosporales</taxon>
        <taxon>Micromonosporaceae</taxon>
        <taxon>Micromonospora</taxon>
    </lineage>
</organism>